<gene>
    <name evidence="3" type="ORF">L195_g048708</name>
</gene>
<sequence length="106" mass="12050">MEQFVNCTESVGFESIDENDEYEGEYCPTKKRGVNSSNTFPPPLSSLGGNGQPSFILLPVRKNGMLQLNKVEVKRPTPLYASREDGRLRLYLVPDQCYIDDMEQEE</sequence>
<dbReference type="InterPro" id="IPR046431">
    <property type="entry name" value="FAF_dom"/>
</dbReference>
<dbReference type="AlphaFoldDB" id="A0A2K3JM16"/>
<dbReference type="Proteomes" id="UP000236291">
    <property type="component" value="Unassembled WGS sequence"/>
</dbReference>
<reference evidence="3 4" key="1">
    <citation type="journal article" date="2014" name="Am. J. Bot.">
        <title>Genome assembly and annotation for red clover (Trifolium pratense; Fabaceae).</title>
        <authorList>
            <person name="Istvanek J."/>
            <person name="Jaros M."/>
            <person name="Krenek A."/>
            <person name="Repkova J."/>
        </authorList>
    </citation>
    <scope>NUCLEOTIDE SEQUENCE [LARGE SCALE GENOMIC DNA]</scope>
    <source>
        <strain evidence="4">cv. Tatra</strain>
        <tissue evidence="3">Young leaves</tissue>
    </source>
</reference>
<feature type="domain" description="FAF" evidence="2">
    <location>
        <begin position="40"/>
        <end position="92"/>
    </location>
</feature>
<evidence type="ECO:0000256" key="1">
    <source>
        <dbReference type="ARBA" id="ARBA00008690"/>
    </source>
</evidence>
<organism evidence="3 4">
    <name type="scientific">Trifolium pratense</name>
    <name type="common">Red clover</name>
    <dbReference type="NCBI Taxonomy" id="57577"/>
    <lineage>
        <taxon>Eukaryota</taxon>
        <taxon>Viridiplantae</taxon>
        <taxon>Streptophyta</taxon>
        <taxon>Embryophyta</taxon>
        <taxon>Tracheophyta</taxon>
        <taxon>Spermatophyta</taxon>
        <taxon>Magnoliopsida</taxon>
        <taxon>eudicotyledons</taxon>
        <taxon>Gunneridae</taxon>
        <taxon>Pentapetalae</taxon>
        <taxon>rosids</taxon>
        <taxon>fabids</taxon>
        <taxon>Fabales</taxon>
        <taxon>Fabaceae</taxon>
        <taxon>Papilionoideae</taxon>
        <taxon>50 kb inversion clade</taxon>
        <taxon>NPAAA clade</taxon>
        <taxon>Hologalegina</taxon>
        <taxon>IRL clade</taxon>
        <taxon>Trifolieae</taxon>
        <taxon>Trifolium</taxon>
    </lineage>
</organism>
<evidence type="ECO:0000313" key="4">
    <source>
        <dbReference type="Proteomes" id="UP000236291"/>
    </source>
</evidence>
<comment type="similarity">
    <text evidence="1">Belongs to the fantastic four family.</text>
</comment>
<dbReference type="InterPro" id="IPR021410">
    <property type="entry name" value="FAF"/>
</dbReference>
<protein>
    <recommendedName>
        <fullName evidence="2">FAF domain-containing protein</fullName>
    </recommendedName>
</protein>
<feature type="non-terminal residue" evidence="3">
    <location>
        <position position="106"/>
    </location>
</feature>
<dbReference type="PANTHER" id="PTHR33155:SF26">
    <property type="entry name" value="DUF3049 FAMILY PROTEIN"/>
    <property type="match status" value="1"/>
</dbReference>
<dbReference type="STRING" id="57577.A0A2K3JM16"/>
<name>A0A2K3JM16_TRIPR</name>
<evidence type="ECO:0000313" key="3">
    <source>
        <dbReference type="EMBL" id="PNX55082.1"/>
    </source>
</evidence>
<comment type="caution">
    <text evidence="3">The sequence shown here is derived from an EMBL/GenBank/DDBJ whole genome shotgun (WGS) entry which is preliminary data.</text>
</comment>
<proteinExistence type="inferred from homology"/>
<accession>A0A2K3JM16</accession>
<dbReference type="EMBL" id="ASHM01070214">
    <property type="protein sequence ID" value="PNX55082.1"/>
    <property type="molecule type" value="Genomic_DNA"/>
</dbReference>
<dbReference type="PANTHER" id="PTHR33155">
    <property type="entry name" value="FANTASTIC FOUR-LIKE PROTEIN (DUF3049)"/>
    <property type="match status" value="1"/>
</dbReference>
<reference evidence="3 4" key="2">
    <citation type="journal article" date="2017" name="Front. Plant Sci.">
        <title>Gene Classification and Mining of Molecular Markers Useful in Red Clover (Trifolium pratense) Breeding.</title>
        <authorList>
            <person name="Istvanek J."/>
            <person name="Dluhosova J."/>
            <person name="Dluhos P."/>
            <person name="Patkova L."/>
            <person name="Nedelnik J."/>
            <person name="Repkova J."/>
        </authorList>
    </citation>
    <scope>NUCLEOTIDE SEQUENCE [LARGE SCALE GENOMIC DNA]</scope>
    <source>
        <strain evidence="4">cv. Tatra</strain>
        <tissue evidence="3">Young leaves</tissue>
    </source>
</reference>
<dbReference type="Pfam" id="PF11250">
    <property type="entry name" value="FAF"/>
    <property type="match status" value="1"/>
</dbReference>
<evidence type="ECO:0000259" key="2">
    <source>
        <dbReference type="Pfam" id="PF11250"/>
    </source>
</evidence>